<evidence type="ECO:0000256" key="1">
    <source>
        <dbReference type="SAM" id="MobiDB-lite"/>
    </source>
</evidence>
<feature type="region of interest" description="Disordered" evidence="1">
    <location>
        <begin position="1"/>
        <end position="26"/>
    </location>
</feature>
<proteinExistence type="predicted"/>
<evidence type="ECO:0000313" key="3">
    <source>
        <dbReference type="EnsemblMetazoa" id="CapteP211934"/>
    </source>
</evidence>
<organism evidence="2">
    <name type="scientific">Capitella teleta</name>
    <name type="common">Polychaete worm</name>
    <dbReference type="NCBI Taxonomy" id="283909"/>
    <lineage>
        <taxon>Eukaryota</taxon>
        <taxon>Metazoa</taxon>
        <taxon>Spiralia</taxon>
        <taxon>Lophotrochozoa</taxon>
        <taxon>Annelida</taxon>
        <taxon>Polychaeta</taxon>
        <taxon>Sedentaria</taxon>
        <taxon>Scolecida</taxon>
        <taxon>Capitellidae</taxon>
        <taxon>Capitella</taxon>
    </lineage>
</organism>
<evidence type="ECO:0000313" key="2">
    <source>
        <dbReference type="EMBL" id="ELU12218.1"/>
    </source>
</evidence>
<reference evidence="4" key="1">
    <citation type="submission" date="2012-12" db="EMBL/GenBank/DDBJ databases">
        <authorList>
            <person name="Hellsten U."/>
            <person name="Grimwood J."/>
            <person name="Chapman J.A."/>
            <person name="Shapiro H."/>
            <person name="Aerts A."/>
            <person name="Otillar R.P."/>
            <person name="Terry A.Y."/>
            <person name="Boore J.L."/>
            <person name="Simakov O."/>
            <person name="Marletaz F."/>
            <person name="Cho S.-J."/>
            <person name="Edsinger-Gonzales E."/>
            <person name="Havlak P."/>
            <person name="Kuo D.-H."/>
            <person name="Larsson T."/>
            <person name="Lv J."/>
            <person name="Arendt D."/>
            <person name="Savage R."/>
            <person name="Osoegawa K."/>
            <person name="de Jong P."/>
            <person name="Lindberg D.R."/>
            <person name="Seaver E.C."/>
            <person name="Weisblat D.A."/>
            <person name="Putnam N.H."/>
            <person name="Grigoriev I.V."/>
            <person name="Rokhsar D.S."/>
        </authorList>
    </citation>
    <scope>NUCLEOTIDE SEQUENCE</scope>
    <source>
        <strain evidence="4">I ESC-2004</strain>
    </source>
</reference>
<dbReference type="AlphaFoldDB" id="R7V065"/>
<protein>
    <submittedName>
        <fullName evidence="2 3">Uncharacterized protein</fullName>
    </submittedName>
</protein>
<dbReference type="Proteomes" id="UP000014760">
    <property type="component" value="Unassembled WGS sequence"/>
</dbReference>
<reference evidence="2 4" key="2">
    <citation type="journal article" date="2013" name="Nature">
        <title>Insights into bilaterian evolution from three spiralian genomes.</title>
        <authorList>
            <person name="Simakov O."/>
            <person name="Marletaz F."/>
            <person name="Cho S.J."/>
            <person name="Edsinger-Gonzales E."/>
            <person name="Havlak P."/>
            <person name="Hellsten U."/>
            <person name="Kuo D.H."/>
            <person name="Larsson T."/>
            <person name="Lv J."/>
            <person name="Arendt D."/>
            <person name="Savage R."/>
            <person name="Osoegawa K."/>
            <person name="de Jong P."/>
            <person name="Grimwood J."/>
            <person name="Chapman J.A."/>
            <person name="Shapiro H."/>
            <person name="Aerts A."/>
            <person name="Otillar R.P."/>
            <person name="Terry A.Y."/>
            <person name="Boore J.L."/>
            <person name="Grigoriev I.V."/>
            <person name="Lindberg D.R."/>
            <person name="Seaver E.C."/>
            <person name="Weisblat D.A."/>
            <person name="Putnam N.H."/>
            <person name="Rokhsar D.S."/>
        </authorList>
    </citation>
    <scope>NUCLEOTIDE SEQUENCE</scope>
    <source>
        <strain evidence="2 4">I ESC-2004</strain>
    </source>
</reference>
<dbReference type="EMBL" id="KB296140">
    <property type="protein sequence ID" value="ELU12218.1"/>
    <property type="molecule type" value="Genomic_DNA"/>
</dbReference>
<dbReference type="EnsemblMetazoa" id="CapteT211934">
    <property type="protein sequence ID" value="CapteP211934"/>
    <property type="gene ID" value="CapteG211934"/>
</dbReference>
<sequence>MSVDKFGRPSGAVDKFGRPASDGGGPSLTYMNNHFLRRDGLNSATNPINMGGHTLIDLRKPVNPHDSATKNYVDVNLGGGESKVDKSGDTMTGDLNMGGNHVTNLAEGVSDDQAVPLSQVNKMLNTAVGVAIRESIHYTDEEAVKKSGDTMTGNLMLSNGSRKIGQEDLANGQSFQISMGTIFNRIFCEHFPDDPNKETPVTVWGSDGFKVQVGGTDVIRIGSNDNTNIDVHNNKITNIAEPTNTQDATTKAYVDSRKPVVAVWAEENGPITSRIIRGSLASTAGTQIPSNMNVLIVKNGVVEPNYSITKDLGMRSGTVTFSTPLELSEGDRINFKSNSSNSLVTGSIVSVLIELDL</sequence>
<reference evidence="3" key="3">
    <citation type="submission" date="2015-06" db="UniProtKB">
        <authorList>
            <consortium name="EnsemblMetazoa"/>
        </authorList>
    </citation>
    <scope>IDENTIFICATION</scope>
</reference>
<dbReference type="HOGENOM" id="CLU_776701_0_0_1"/>
<evidence type="ECO:0000313" key="4">
    <source>
        <dbReference type="Proteomes" id="UP000014760"/>
    </source>
</evidence>
<gene>
    <name evidence="2" type="ORF">CAPTEDRAFT_211934</name>
</gene>
<accession>R7V065</accession>
<dbReference type="EMBL" id="AMQN01040043">
    <property type="status" value="NOT_ANNOTATED_CDS"/>
    <property type="molecule type" value="Genomic_DNA"/>
</dbReference>
<name>R7V065_CAPTE</name>
<keyword evidence="4" id="KW-1185">Reference proteome</keyword>